<reference evidence="2 3" key="1">
    <citation type="submission" date="2020-03" db="EMBL/GenBank/DDBJ databases">
        <title>Genomic Encyclopedia of Type Strains, Phase IV (KMG-IV): sequencing the most valuable type-strain genomes for metagenomic binning, comparative biology and taxonomic classification.</title>
        <authorList>
            <person name="Goeker M."/>
        </authorList>
    </citation>
    <scope>NUCLEOTIDE SEQUENCE [LARGE SCALE GENOMIC DNA]</scope>
    <source>
        <strain evidence="2 3">DSM 19867</strain>
    </source>
</reference>
<organism evidence="2 3">
    <name type="scientific">Rhizomicrobium palustre</name>
    <dbReference type="NCBI Taxonomy" id="189966"/>
    <lineage>
        <taxon>Bacteria</taxon>
        <taxon>Pseudomonadati</taxon>
        <taxon>Pseudomonadota</taxon>
        <taxon>Alphaproteobacteria</taxon>
        <taxon>Micropepsales</taxon>
        <taxon>Micropepsaceae</taxon>
        <taxon>Rhizomicrobium</taxon>
    </lineage>
</organism>
<keyword evidence="3" id="KW-1185">Reference proteome</keyword>
<dbReference type="AlphaFoldDB" id="A0A846MWY3"/>
<protein>
    <recommendedName>
        <fullName evidence="4">Haem-binding uptake Tiki superfamily ChaN domain-containing protein</fullName>
    </recommendedName>
</protein>
<evidence type="ECO:0008006" key="4">
    <source>
        <dbReference type="Google" id="ProtNLM"/>
    </source>
</evidence>
<accession>A0A846MWY3</accession>
<dbReference type="Proteomes" id="UP000570514">
    <property type="component" value="Unassembled WGS sequence"/>
</dbReference>
<gene>
    <name evidence="2" type="ORF">FHS83_001234</name>
</gene>
<proteinExistence type="predicted"/>
<dbReference type="RefSeq" id="WP_167081916.1">
    <property type="nucleotide sequence ID" value="NZ_BAAADC010000001.1"/>
</dbReference>
<dbReference type="EMBL" id="JAASRM010000001">
    <property type="protein sequence ID" value="NIK87916.1"/>
    <property type="molecule type" value="Genomic_DNA"/>
</dbReference>
<feature type="signal peptide" evidence="1">
    <location>
        <begin position="1"/>
        <end position="23"/>
    </location>
</feature>
<keyword evidence="1" id="KW-0732">Signal</keyword>
<comment type="caution">
    <text evidence="2">The sequence shown here is derived from an EMBL/GenBank/DDBJ whole genome shotgun (WGS) entry which is preliminary data.</text>
</comment>
<sequence>MWTRRSLLASAVAALALSPRLKAASLADSARLLVNEGRYLPLLQQMQAEAPLNPPMKDPLAQILAMTGDESAAMEGSETHGLAAPDLAELTAANALEAIVDAARRHQIVILNEAHHISRCRVFAERLMMRLRQEGFTHFAAETFTNTERAWPNAAMTALNAGAPITAGLGWYLADPVFAELVRAARKLGYRFVSYEVRPEQMQEAGATPGRQIEVREDAEANNFIAHVLEADSKAKVFVYCGYDHVLKAEVYTHQLWFAARLKAKSGIEPLCISQAWTVPPPSGLPEEPLLAAILDQFHPTEPVILRDSAGEAVRLSIAKKAIDFEVIHPRLADVSGRPGWLATAPGRKEARYKLTEIPPEGALLQAVPASEAANPAVIPSDQYPASLNAHEAIFFLKPGTYEVRVENEEGRHRLGALTV</sequence>
<name>A0A846MWY3_9PROT</name>
<evidence type="ECO:0000313" key="3">
    <source>
        <dbReference type="Proteomes" id="UP000570514"/>
    </source>
</evidence>
<evidence type="ECO:0000256" key="1">
    <source>
        <dbReference type="SAM" id="SignalP"/>
    </source>
</evidence>
<evidence type="ECO:0000313" key="2">
    <source>
        <dbReference type="EMBL" id="NIK87916.1"/>
    </source>
</evidence>
<feature type="chain" id="PRO_5032272325" description="Haem-binding uptake Tiki superfamily ChaN domain-containing protein" evidence="1">
    <location>
        <begin position="24"/>
        <end position="420"/>
    </location>
</feature>